<proteinExistence type="inferred from homology"/>
<accession>A0ABU9HF52</accession>
<comment type="subcellular location">
    <subcellularLocation>
        <location evidence="2 14 15">Cytoplasm</location>
    </subcellularLocation>
</comment>
<dbReference type="Gene3D" id="3.40.50.300">
    <property type="entry name" value="P-loop containing nucleotide triphosphate hydrolases"/>
    <property type="match status" value="1"/>
</dbReference>
<comment type="catalytic activity">
    <reaction evidence="1 14 15">
        <text>(R)-pantothenate + ATP = (R)-4'-phosphopantothenate + ADP + H(+)</text>
        <dbReference type="Rhea" id="RHEA:16373"/>
        <dbReference type="ChEBI" id="CHEBI:10986"/>
        <dbReference type="ChEBI" id="CHEBI:15378"/>
        <dbReference type="ChEBI" id="CHEBI:29032"/>
        <dbReference type="ChEBI" id="CHEBI:30616"/>
        <dbReference type="ChEBI" id="CHEBI:456216"/>
        <dbReference type="EC" id="2.7.1.33"/>
    </reaction>
</comment>
<dbReference type="SUPFAM" id="SSF52540">
    <property type="entry name" value="P-loop containing nucleoside triphosphate hydrolases"/>
    <property type="match status" value="1"/>
</dbReference>
<evidence type="ECO:0000256" key="11">
    <source>
        <dbReference type="ARBA" id="ARBA00022840"/>
    </source>
</evidence>
<evidence type="ECO:0000256" key="13">
    <source>
        <dbReference type="ARBA" id="ARBA00032866"/>
    </source>
</evidence>
<name>A0ABU9HF52_9GAMM</name>
<keyword evidence="10 14" id="KW-0418">Kinase</keyword>
<dbReference type="CDD" id="cd02025">
    <property type="entry name" value="PanK"/>
    <property type="match status" value="1"/>
</dbReference>
<evidence type="ECO:0000313" key="17">
    <source>
        <dbReference type="EMBL" id="MEL0660415.1"/>
    </source>
</evidence>
<dbReference type="HAMAP" id="MF_00215">
    <property type="entry name" value="Pantothen_kinase_1"/>
    <property type="match status" value="1"/>
</dbReference>
<dbReference type="NCBIfam" id="TIGR00554">
    <property type="entry name" value="panK_bact"/>
    <property type="match status" value="1"/>
</dbReference>
<keyword evidence="8 14" id="KW-0808">Transferase</keyword>
<keyword evidence="11 14" id="KW-0067">ATP-binding</keyword>
<evidence type="ECO:0000256" key="15">
    <source>
        <dbReference type="RuleBase" id="RU003530"/>
    </source>
</evidence>
<evidence type="ECO:0000259" key="16">
    <source>
        <dbReference type="Pfam" id="PF00485"/>
    </source>
</evidence>
<dbReference type="GO" id="GO:0004594">
    <property type="term" value="F:pantothenate kinase activity"/>
    <property type="evidence" value="ECO:0007669"/>
    <property type="project" value="UniProtKB-EC"/>
</dbReference>
<comment type="caution">
    <text evidence="17">The sequence shown here is derived from an EMBL/GenBank/DDBJ whole genome shotgun (WGS) entry which is preliminary data.</text>
</comment>
<dbReference type="EMBL" id="JBAKBA010000042">
    <property type="protein sequence ID" value="MEL0660415.1"/>
    <property type="molecule type" value="Genomic_DNA"/>
</dbReference>
<evidence type="ECO:0000313" key="18">
    <source>
        <dbReference type="Proteomes" id="UP001366060"/>
    </source>
</evidence>
<evidence type="ECO:0000256" key="5">
    <source>
        <dbReference type="ARBA" id="ARBA00012102"/>
    </source>
</evidence>
<evidence type="ECO:0000256" key="3">
    <source>
        <dbReference type="ARBA" id="ARBA00005225"/>
    </source>
</evidence>
<dbReference type="PIRSF" id="PIRSF000545">
    <property type="entry name" value="Pantothenate_kin"/>
    <property type="match status" value="1"/>
</dbReference>
<keyword evidence="12 14" id="KW-0173">Coenzyme A biosynthesis</keyword>
<comment type="similarity">
    <text evidence="4 14 15">Belongs to the prokaryotic pantothenate kinase family.</text>
</comment>
<evidence type="ECO:0000256" key="7">
    <source>
        <dbReference type="ARBA" id="ARBA00022490"/>
    </source>
</evidence>
<dbReference type="InterPro" id="IPR006083">
    <property type="entry name" value="PRK/URK"/>
</dbReference>
<feature type="binding site" evidence="14">
    <location>
        <begin position="99"/>
        <end position="106"/>
    </location>
    <ligand>
        <name>ATP</name>
        <dbReference type="ChEBI" id="CHEBI:30616"/>
    </ligand>
</feature>
<protein>
    <recommendedName>
        <fullName evidence="6 14">Pantothenate kinase</fullName>
        <ecNumber evidence="5 14">2.7.1.33</ecNumber>
    </recommendedName>
    <alternativeName>
        <fullName evidence="13 14">Pantothenic acid kinase</fullName>
    </alternativeName>
</protein>
<gene>
    <name evidence="14 17" type="primary">coaA</name>
    <name evidence="17" type="ORF">V6255_14845</name>
</gene>
<evidence type="ECO:0000256" key="6">
    <source>
        <dbReference type="ARBA" id="ARBA00015080"/>
    </source>
</evidence>
<evidence type="ECO:0000256" key="8">
    <source>
        <dbReference type="ARBA" id="ARBA00022679"/>
    </source>
</evidence>
<dbReference type="EC" id="2.7.1.33" evidence="5 14"/>
<evidence type="ECO:0000256" key="14">
    <source>
        <dbReference type="HAMAP-Rule" id="MF_00215"/>
    </source>
</evidence>
<evidence type="ECO:0000256" key="10">
    <source>
        <dbReference type="ARBA" id="ARBA00022777"/>
    </source>
</evidence>
<dbReference type="InterPro" id="IPR004566">
    <property type="entry name" value="PanK"/>
</dbReference>
<keyword evidence="9 14" id="KW-0547">Nucleotide-binding</keyword>
<keyword evidence="18" id="KW-1185">Reference proteome</keyword>
<sequence length="321" mass="36849">MSNHEAFTQQSIHSAYMHFERNQWADLRDNVKLTLSEDDISQLQGINESLSMEEVVDIYLPLSRLLNLYVEARQYRHTVRDTFLNSHNDKVPYIIGIAGSVAVGKSTSARILQALLSRWPEHPKVALVTTDGFLRPNKDLVARNLMHKKGFPESFDTKALIEFVSAIKSGQKEITAPIYSHLTYDIIPDKSLQFEKPDIVILEGLNVLQTAGLNDPEQSHRVFVSDFVDFSIFVDADTDLLKTWYIQRFLKFREGAFTDPNAYFHSYSKMSKREAIAIASKIWDEINGINLEENIRPTRDRANLILKKSINHQISQVKLRK</sequence>
<evidence type="ECO:0000256" key="1">
    <source>
        <dbReference type="ARBA" id="ARBA00001206"/>
    </source>
</evidence>
<organism evidence="17 18">
    <name type="scientific">Psychromonas arctica</name>
    <dbReference type="NCBI Taxonomy" id="168275"/>
    <lineage>
        <taxon>Bacteria</taxon>
        <taxon>Pseudomonadati</taxon>
        <taxon>Pseudomonadota</taxon>
        <taxon>Gammaproteobacteria</taxon>
        <taxon>Alteromonadales</taxon>
        <taxon>Psychromonadaceae</taxon>
        <taxon>Psychromonas</taxon>
    </lineage>
</organism>
<evidence type="ECO:0000256" key="2">
    <source>
        <dbReference type="ARBA" id="ARBA00004496"/>
    </source>
</evidence>
<comment type="pathway">
    <text evidence="3 14 15">Cofactor biosynthesis; coenzyme A biosynthesis; CoA from (R)-pantothenate: step 1/5.</text>
</comment>
<dbReference type="RefSeq" id="WP_341628870.1">
    <property type="nucleotide sequence ID" value="NZ_JBAKBA010000042.1"/>
</dbReference>
<dbReference type="Pfam" id="PF00485">
    <property type="entry name" value="PRK"/>
    <property type="match status" value="1"/>
</dbReference>
<dbReference type="Proteomes" id="UP001366060">
    <property type="component" value="Unassembled WGS sequence"/>
</dbReference>
<dbReference type="PANTHER" id="PTHR10285">
    <property type="entry name" value="URIDINE KINASE"/>
    <property type="match status" value="1"/>
</dbReference>
<feature type="domain" description="Phosphoribulokinase/uridine kinase" evidence="16">
    <location>
        <begin position="94"/>
        <end position="251"/>
    </location>
</feature>
<keyword evidence="7 14" id="KW-0963">Cytoplasm</keyword>
<evidence type="ECO:0000256" key="9">
    <source>
        <dbReference type="ARBA" id="ARBA00022741"/>
    </source>
</evidence>
<reference evidence="17 18" key="1">
    <citation type="submission" date="2024-02" db="EMBL/GenBank/DDBJ databases">
        <title>Bacteria isolated from the canopy kelp, Nereocystis luetkeana.</title>
        <authorList>
            <person name="Pfister C.A."/>
            <person name="Younker I.T."/>
            <person name="Light S.H."/>
        </authorList>
    </citation>
    <scope>NUCLEOTIDE SEQUENCE [LARGE SCALE GENOMIC DNA]</scope>
    <source>
        <strain evidence="17 18">TI.2.07</strain>
    </source>
</reference>
<evidence type="ECO:0000256" key="4">
    <source>
        <dbReference type="ARBA" id="ARBA00006087"/>
    </source>
</evidence>
<dbReference type="InterPro" id="IPR027417">
    <property type="entry name" value="P-loop_NTPase"/>
</dbReference>
<evidence type="ECO:0000256" key="12">
    <source>
        <dbReference type="ARBA" id="ARBA00022993"/>
    </source>
</evidence>